<keyword evidence="1" id="KW-1133">Transmembrane helix</keyword>
<dbReference type="AlphaFoldDB" id="A0A7Y6JUA2"/>
<organism evidence="2 3">
    <name type="scientific">Paraburkholderia youngii</name>
    <dbReference type="NCBI Taxonomy" id="2782701"/>
    <lineage>
        <taxon>Bacteria</taxon>
        <taxon>Pseudomonadati</taxon>
        <taxon>Pseudomonadota</taxon>
        <taxon>Betaproteobacteria</taxon>
        <taxon>Burkholderiales</taxon>
        <taxon>Burkholderiaceae</taxon>
        <taxon>Paraburkholderia</taxon>
    </lineage>
</organism>
<dbReference type="Proteomes" id="UP000594380">
    <property type="component" value="Unassembled WGS sequence"/>
</dbReference>
<protein>
    <submittedName>
        <fullName evidence="2">Uncharacterized protein</fullName>
    </submittedName>
</protein>
<comment type="caution">
    <text evidence="2">The sequence shown here is derived from an EMBL/GenBank/DDBJ whole genome shotgun (WGS) entry which is preliminary data.</text>
</comment>
<gene>
    <name evidence="2" type="ORF">G5S42_03600</name>
</gene>
<dbReference type="RefSeq" id="WP_176105562.1">
    <property type="nucleotide sequence ID" value="NZ_JAALDK010000001.1"/>
</dbReference>
<evidence type="ECO:0000256" key="1">
    <source>
        <dbReference type="SAM" id="Phobius"/>
    </source>
</evidence>
<accession>A0A7Y6JUA2</accession>
<evidence type="ECO:0000313" key="3">
    <source>
        <dbReference type="Proteomes" id="UP000594380"/>
    </source>
</evidence>
<keyword evidence="1" id="KW-0472">Membrane</keyword>
<name>A0A7Y6JUA2_9BURK</name>
<feature type="transmembrane region" description="Helical" evidence="1">
    <location>
        <begin position="30"/>
        <end position="49"/>
    </location>
</feature>
<dbReference type="EMBL" id="JAALDK010000001">
    <property type="protein sequence ID" value="NUX98840.1"/>
    <property type="molecule type" value="Genomic_DNA"/>
</dbReference>
<sequence>MTLSPAIAASAIQAASATSSAIGDGISSGVWSFVGGLIGAGVAVGLAILQQRSQTARERIKMATDSAGSHMANVAFDKYVQFCEEYAEGFRNALDTLVTSGPTEKVLDDAGALYRLRRKWTIWITTDTDEKLERFEQALRDIGASAGYVQSTIGDPNASDRGEHINRMYTRLCEVMGYKEWAGKEVKEGLHNPHFER</sequence>
<proteinExistence type="predicted"/>
<reference evidence="2 3" key="1">
    <citation type="submission" date="2020-02" db="EMBL/GenBank/DDBJ databases">
        <title>Paraburkholderia simonii sp. nov. and Paraburkholderia youngii sp. nov. Brazilian and Mexican Mimosa-associated rhizobia.</title>
        <authorList>
            <person name="Mavima L."/>
            <person name="Beukes C.W."/>
            <person name="Chan W.Y."/>
            <person name="Palmer M."/>
            <person name="De Meyer S.E."/>
            <person name="James E.K."/>
            <person name="Venter S.N."/>
            <person name="Steenkamp E.T."/>
        </authorList>
    </citation>
    <scope>NUCLEOTIDE SEQUENCE [LARGE SCALE GENOMIC DNA]</scope>
    <source>
        <strain evidence="2 3">JPY169</strain>
    </source>
</reference>
<keyword evidence="1" id="KW-0812">Transmembrane</keyword>
<dbReference type="GeneID" id="301099430"/>
<evidence type="ECO:0000313" key="2">
    <source>
        <dbReference type="EMBL" id="NUX98840.1"/>
    </source>
</evidence>